<keyword evidence="6" id="KW-0406">Ion transport</keyword>
<evidence type="ECO:0000256" key="8">
    <source>
        <dbReference type="SAM" id="Phobius"/>
    </source>
</evidence>
<organism evidence="10 11">
    <name type="scientific">Lentzea miocenica</name>
    <dbReference type="NCBI Taxonomy" id="3095431"/>
    <lineage>
        <taxon>Bacteria</taxon>
        <taxon>Bacillati</taxon>
        <taxon>Actinomycetota</taxon>
        <taxon>Actinomycetes</taxon>
        <taxon>Pseudonocardiales</taxon>
        <taxon>Pseudonocardiaceae</taxon>
        <taxon>Lentzea</taxon>
    </lineage>
</organism>
<keyword evidence="2" id="KW-0813">Transport</keyword>
<dbReference type="Proteomes" id="UP001285521">
    <property type="component" value="Unassembled WGS sequence"/>
</dbReference>
<comment type="caution">
    <text evidence="10">The sequence shown here is derived from an EMBL/GenBank/DDBJ whole genome shotgun (WGS) entry which is preliminary data.</text>
</comment>
<reference evidence="10 11" key="1">
    <citation type="submission" date="2023-11" db="EMBL/GenBank/DDBJ databases">
        <title>Lentzea sokolovensis, sp. nov., Lentzea kristufkii, sp. nov., and Lentzea miocenensis, sp. nov., rare actinobacteria from Sokolov Coal Basin, Miocene lacustrine sediment, Czech Republic.</title>
        <authorList>
            <person name="Lara A."/>
            <person name="Kotroba L."/>
            <person name="Nouioui I."/>
            <person name="Neumann-Schaal M."/>
            <person name="Mast Y."/>
            <person name="Chronakova A."/>
        </authorList>
    </citation>
    <scope>NUCLEOTIDE SEQUENCE [LARGE SCALE GENOMIC DNA]</scope>
    <source>
        <strain evidence="10 11">BCCO 10_0856</strain>
    </source>
</reference>
<feature type="domain" description="Cation/H+ exchanger transmembrane" evidence="9">
    <location>
        <begin position="13"/>
        <end position="407"/>
    </location>
</feature>
<evidence type="ECO:0000313" key="10">
    <source>
        <dbReference type="EMBL" id="MDX8033298.1"/>
    </source>
</evidence>
<reference evidence="10 11" key="2">
    <citation type="submission" date="2023-11" db="EMBL/GenBank/DDBJ databases">
        <authorList>
            <person name="Lara A.C."/>
            <person name="Chronakova A."/>
        </authorList>
    </citation>
    <scope>NUCLEOTIDE SEQUENCE [LARGE SCALE GENOMIC DNA]</scope>
    <source>
        <strain evidence="10 11">BCCO 10_0856</strain>
    </source>
</reference>
<evidence type="ECO:0000256" key="1">
    <source>
        <dbReference type="ARBA" id="ARBA00004651"/>
    </source>
</evidence>
<gene>
    <name evidence="10" type="ORF">SK803_24025</name>
</gene>
<dbReference type="RefSeq" id="WP_319968328.1">
    <property type="nucleotide sequence ID" value="NZ_JAXAVW010000020.1"/>
</dbReference>
<evidence type="ECO:0000256" key="2">
    <source>
        <dbReference type="ARBA" id="ARBA00022448"/>
    </source>
</evidence>
<dbReference type="EMBL" id="JAXAVW010000020">
    <property type="protein sequence ID" value="MDX8033298.1"/>
    <property type="molecule type" value="Genomic_DNA"/>
</dbReference>
<dbReference type="PANTHER" id="PTHR32507">
    <property type="entry name" value="NA(+)/H(+) ANTIPORTER 1"/>
    <property type="match status" value="1"/>
</dbReference>
<keyword evidence="5 8" id="KW-1133">Transmembrane helix</keyword>
<evidence type="ECO:0000256" key="7">
    <source>
        <dbReference type="ARBA" id="ARBA00023136"/>
    </source>
</evidence>
<name>A0ABU4T594_9PSEU</name>
<keyword evidence="7 8" id="KW-0472">Membrane</keyword>
<dbReference type="InterPro" id="IPR006153">
    <property type="entry name" value="Cation/H_exchanger_TM"/>
</dbReference>
<feature type="transmembrane region" description="Helical" evidence="8">
    <location>
        <begin position="117"/>
        <end position="135"/>
    </location>
</feature>
<sequence length="431" mass="45643">MNSLLLAAALAMVLRSLAASRLDRWSLGAPIVMVLAGVAVGLLNENSIAEGLNTESMQHAAEIILAVLLFVDATEVRAGRLWGAYPGLVARVLLVAMPISLALAALLGWLLFPGLPWAVLLLVACVTVPTDFAPAERVVRDPALSVRVRSTLNVESGYNDGIVSPLFLFALILAGDDSQERTPLEALGTVLPFAVKAIVAGVVIGAVLGWLMDRAHQAGWVTDQSARVAVLLAPLLTFTATVAIDGNGFVASFVCGIAFRYVHRLLKARRVHNGRAEARTDVLNTDLHLLEDVTGLLTMTMWFVVGIASVLIFSLGVSWQELLFCAAVLTVIRLVPVLLAFSRSRLSGRERVLVGALGPRGTTTIVFGLLAFNKLPEGSAADTILTITVICVLGSVVLHGIGAGPVALLLAKRSKTPAEVERRDDVPGVEV</sequence>
<feature type="transmembrane region" description="Helical" evidence="8">
    <location>
        <begin position="28"/>
        <end position="44"/>
    </location>
</feature>
<keyword evidence="3" id="KW-0050">Antiport</keyword>
<evidence type="ECO:0000256" key="6">
    <source>
        <dbReference type="ARBA" id="ARBA00023065"/>
    </source>
</evidence>
<evidence type="ECO:0000256" key="3">
    <source>
        <dbReference type="ARBA" id="ARBA00022449"/>
    </source>
</evidence>
<accession>A0ABU4T594</accession>
<keyword evidence="4 8" id="KW-0812">Transmembrane</keyword>
<evidence type="ECO:0000259" key="9">
    <source>
        <dbReference type="Pfam" id="PF00999"/>
    </source>
</evidence>
<feature type="transmembrane region" description="Helical" evidence="8">
    <location>
        <begin position="156"/>
        <end position="173"/>
    </location>
</feature>
<proteinExistence type="predicted"/>
<feature type="transmembrane region" description="Helical" evidence="8">
    <location>
        <begin position="224"/>
        <end position="243"/>
    </location>
</feature>
<feature type="transmembrane region" description="Helical" evidence="8">
    <location>
        <begin position="293"/>
        <end position="315"/>
    </location>
</feature>
<evidence type="ECO:0000256" key="4">
    <source>
        <dbReference type="ARBA" id="ARBA00022692"/>
    </source>
</evidence>
<dbReference type="Pfam" id="PF00999">
    <property type="entry name" value="Na_H_Exchanger"/>
    <property type="match status" value="1"/>
</dbReference>
<evidence type="ECO:0000313" key="11">
    <source>
        <dbReference type="Proteomes" id="UP001285521"/>
    </source>
</evidence>
<feature type="transmembrane region" description="Helical" evidence="8">
    <location>
        <begin position="384"/>
        <end position="411"/>
    </location>
</feature>
<feature type="transmembrane region" description="Helical" evidence="8">
    <location>
        <begin position="193"/>
        <end position="212"/>
    </location>
</feature>
<protein>
    <submittedName>
        <fullName evidence="10">Cation:proton antiporter</fullName>
    </submittedName>
</protein>
<feature type="transmembrane region" description="Helical" evidence="8">
    <location>
        <begin position="88"/>
        <end position="111"/>
    </location>
</feature>
<keyword evidence="11" id="KW-1185">Reference proteome</keyword>
<comment type="subcellular location">
    <subcellularLocation>
        <location evidence="1">Cell membrane</location>
        <topology evidence="1">Multi-pass membrane protein</topology>
    </subcellularLocation>
</comment>
<evidence type="ECO:0000256" key="5">
    <source>
        <dbReference type="ARBA" id="ARBA00022989"/>
    </source>
</evidence>
<dbReference type="PANTHER" id="PTHR32507:SF8">
    <property type="entry name" value="CNH1P"/>
    <property type="match status" value="1"/>
</dbReference>
<feature type="transmembrane region" description="Helical" evidence="8">
    <location>
        <begin position="321"/>
        <end position="341"/>
    </location>
</feature>